<dbReference type="InterPro" id="IPR000160">
    <property type="entry name" value="GGDEF_dom"/>
</dbReference>
<evidence type="ECO:0000313" key="5">
    <source>
        <dbReference type="Proteomes" id="UP000198612"/>
    </source>
</evidence>
<dbReference type="InterPro" id="IPR043128">
    <property type="entry name" value="Rev_trsase/Diguanyl_cyclase"/>
</dbReference>
<dbReference type="Gene3D" id="3.30.70.270">
    <property type="match status" value="1"/>
</dbReference>
<dbReference type="Proteomes" id="UP000198612">
    <property type="component" value="Unassembled WGS sequence"/>
</dbReference>
<evidence type="ECO:0000313" key="6">
    <source>
        <dbReference type="Proteomes" id="UP000199519"/>
    </source>
</evidence>
<evidence type="ECO:0000256" key="1">
    <source>
        <dbReference type="SAM" id="Phobius"/>
    </source>
</evidence>
<evidence type="ECO:0000313" key="4">
    <source>
        <dbReference type="EMBL" id="SET25906.1"/>
    </source>
</evidence>
<dbReference type="AlphaFoldDB" id="A0A1I0D1F6"/>
<feature type="domain" description="GGDEF" evidence="2">
    <location>
        <begin position="312"/>
        <end position="440"/>
    </location>
</feature>
<dbReference type="CDD" id="cd01949">
    <property type="entry name" value="GGDEF"/>
    <property type="match status" value="1"/>
</dbReference>
<dbReference type="Pfam" id="PF00990">
    <property type="entry name" value="GGDEF"/>
    <property type="match status" value="1"/>
</dbReference>
<dbReference type="SMART" id="SM00267">
    <property type="entry name" value="GGDEF"/>
    <property type="match status" value="1"/>
</dbReference>
<dbReference type="GO" id="GO:0052621">
    <property type="term" value="F:diguanylate cyclase activity"/>
    <property type="evidence" value="ECO:0007669"/>
    <property type="project" value="TreeGrafter"/>
</dbReference>
<sequence>MHYIFSKMKYLIITTVVVLIIFFYFGVFSPLKTELEESLNQNFKNFVSITEINVENKFSRYKEGAESLSSRTMIRNKLEEYNEKDISLQELKDYTQAKYSDGVKVLENIVSAFRITEGEVIANWGEKDFEIFSSYINYDNQTTEIKILQDNYFIIINSMIKKDNIKLGNDIVVFNFKPLMNKINEQKTDCEIVYSEKKIENLETDKLIIDYRRLLNTNYWLKSKISKDKLYYTLNKLSFKIIGGFLFLLLIIATAFSKTLTTTSKKIITELEEKVEKITEISETDDMLGIYNRSKFFDVLKSEIYRSRRYENNLSLIMFDVDRFKNINDEYGHLVGDKVLKKTTEIINSQIRELDLFARYGGDEFMILNPETKLNDAVKLAERVRKKIENTDFAEVKDVSCSFGVAELKVEDDIDSLLKRLDDALYKAKEKRNKVYYFKD</sequence>
<dbReference type="InterPro" id="IPR050469">
    <property type="entry name" value="Diguanylate_Cyclase"/>
</dbReference>
<feature type="transmembrane region" description="Helical" evidence="1">
    <location>
        <begin position="237"/>
        <end position="256"/>
    </location>
</feature>
<organism evidence="4 5">
    <name type="scientific">Halanaerobium congolense</name>
    <dbReference type="NCBI Taxonomy" id="54121"/>
    <lineage>
        <taxon>Bacteria</taxon>
        <taxon>Bacillati</taxon>
        <taxon>Bacillota</taxon>
        <taxon>Clostridia</taxon>
        <taxon>Halanaerobiales</taxon>
        <taxon>Halanaerobiaceae</taxon>
        <taxon>Halanaerobium</taxon>
    </lineage>
</organism>
<dbReference type="Proteomes" id="UP000199519">
    <property type="component" value="Unassembled WGS sequence"/>
</dbReference>
<keyword evidence="6" id="KW-1185">Reference proteome</keyword>
<dbReference type="PANTHER" id="PTHR45138">
    <property type="entry name" value="REGULATORY COMPONENTS OF SENSORY TRANSDUCTION SYSTEM"/>
    <property type="match status" value="1"/>
</dbReference>
<dbReference type="PROSITE" id="PS50887">
    <property type="entry name" value="GGDEF"/>
    <property type="match status" value="1"/>
</dbReference>
<dbReference type="SUPFAM" id="SSF55073">
    <property type="entry name" value="Nucleotide cyclase"/>
    <property type="match status" value="1"/>
</dbReference>
<gene>
    <name evidence="3" type="ORF">SAMN04488598_1722</name>
    <name evidence="4" type="ORF">SAMN04515652_1532</name>
</gene>
<feature type="transmembrane region" description="Helical" evidence="1">
    <location>
        <begin position="12"/>
        <end position="31"/>
    </location>
</feature>
<accession>A0A1I0D1F6</accession>
<proteinExistence type="predicted"/>
<keyword evidence="1" id="KW-1133">Transmembrane helix</keyword>
<protein>
    <submittedName>
        <fullName evidence="4">Diguanylate cyclase (GGDEF) domain-containing protein</fullName>
    </submittedName>
</protein>
<dbReference type="RefSeq" id="WP_089720959.1">
    <property type="nucleotide sequence ID" value="NZ_FOHG01000053.1"/>
</dbReference>
<name>A0A1I0D1F6_9FIRM</name>
<dbReference type="NCBIfam" id="TIGR00254">
    <property type="entry name" value="GGDEF"/>
    <property type="match status" value="1"/>
</dbReference>
<keyword evidence="1" id="KW-0472">Membrane</keyword>
<reference evidence="5 6" key="1">
    <citation type="submission" date="2016-10" db="EMBL/GenBank/DDBJ databases">
        <authorList>
            <person name="Varghese N."/>
            <person name="Submissions S."/>
        </authorList>
    </citation>
    <scope>NUCLEOTIDE SEQUENCE [LARGE SCALE GENOMIC DNA]</scope>
    <source>
        <strain evidence="3 6">WG2</strain>
        <strain evidence="4 5">WG5</strain>
    </source>
</reference>
<dbReference type="InterPro" id="IPR029787">
    <property type="entry name" value="Nucleotide_cyclase"/>
</dbReference>
<dbReference type="FunFam" id="3.30.70.270:FF:000001">
    <property type="entry name" value="Diguanylate cyclase domain protein"/>
    <property type="match status" value="1"/>
</dbReference>
<dbReference type="PANTHER" id="PTHR45138:SF9">
    <property type="entry name" value="DIGUANYLATE CYCLASE DGCM-RELATED"/>
    <property type="match status" value="1"/>
</dbReference>
<keyword evidence="1" id="KW-0812">Transmembrane</keyword>
<dbReference type="EMBL" id="FNBJ01000072">
    <property type="protein sequence ID" value="SDG25748.1"/>
    <property type="molecule type" value="Genomic_DNA"/>
</dbReference>
<evidence type="ECO:0000313" key="3">
    <source>
        <dbReference type="EMBL" id="SDG25748.1"/>
    </source>
</evidence>
<evidence type="ECO:0000259" key="2">
    <source>
        <dbReference type="PROSITE" id="PS50887"/>
    </source>
</evidence>
<dbReference type="EMBL" id="FOHG01000053">
    <property type="protein sequence ID" value="SET25906.1"/>
    <property type="molecule type" value="Genomic_DNA"/>
</dbReference>